<dbReference type="AlphaFoldDB" id="A0AAD7AI64"/>
<evidence type="ECO:0000256" key="1">
    <source>
        <dbReference type="SAM" id="MobiDB-lite"/>
    </source>
</evidence>
<feature type="region of interest" description="Disordered" evidence="1">
    <location>
        <begin position="101"/>
        <end position="121"/>
    </location>
</feature>
<name>A0AAD7AI64_9AGAR</name>
<sequence>MITLLSIRHTWNPPVSHIASLQQILQVATLFNVRKYVLSGMGHVFRASYHTPAFTSTLDFLARQPPRELHLLIATAVPPTVVLRQLSTAPRISFFRVSVEKDGGTSSDTSQPSKCAESGGSGRGIGALRRLFVYSLDYLDPSAKLTCAAASTLEHIHLHIGCRFSRARSPCSAPPNSLSSWIDNRPPGWTMFRPPFARALCSATRTSPSLSPYPVEIGRTITRASPMERS</sequence>
<gene>
    <name evidence="2" type="ORF">DFH08DRAFT_846166</name>
</gene>
<organism evidence="2 3">
    <name type="scientific">Mycena albidolilacea</name>
    <dbReference type="NCBI Taxonomy" id="1033008"/>
    <lineage>
        <taxon>Eukaryota</taxon>
        <taxon>Fungi</taxon>
        <taxon>Dikarya</taxon>
        <taxon>Basidiomycota</taxon>
        <taxon>Agaricomycotina</taxon>
        <taxon>Agaricomycetes</taxon>
        <taxon>Agaricomycetidae</taxon>
        <taxon>Agaricales</taxon>
        <taxon>Marasmiineae</taxon>
        <taxon>Mycenaceae</taxon>
        <taxon>Mycena</taxon>
    </lineage>
</organism>
<dbReference type="EMBL" id="JARIHO010000006">
    <property type="protein sequence ID" value="KAJ7359477.1"/>
    <property type="molecule type" value="Genomic_DNA"/>
</dbReference>
<reference evidence="2" key="1">
    <citation type="submission" date="2023-03" db="EMBL/GenBank/DDBJ databases">
        <title>Massive genome expansion in bonnet fungi (Mycena s.s.) driven by repeated elements and novel gene families across ecological guilds.</title>
        <authorList>
            <consortium name="Lawrence Berkeley National Laboratory"/>
            <person name="Harder C.B."/>
            <person name="Miyauchi S."/>
            <person name="Viragh M."/>
            <person name="Kuo A."/>
            <person name="Thoen E."/>
            <person name="Andreopoulos B."/>
            <person name="Lu D."/>
            <person name="Skrede I."/>
            <person name="Drula E."/>
            <person name="Henrissat B."/>
            <person name="Morin E."/>
            <person name="Kohler A."/>
            <person name="Barry K."/>
            <person name="LaButti K."/>
            <person name="Morin E."/>
            <person name="Salamov A."/>
            <person name="Lipzen A."/>
            <person name="Mereny Z."/>
            <person name="Hegedus B."/>
            <person name="Baldrian P."/>
            <person name="Stursova M."/>
            <person name="Weitz H."/>
            <person name="Taylor A."/>
            <person name="Grigoriev I.V."/>
            <person name="Nagy L.G."/>
            <person name="Martin F."/>
            <person name="Kauserud H."/>
        </authorList>
    </citation>
    <scope>NUCLEOTIDE SEQUENCE</scope>
    <source>
        <strain evidence="2">CBHHK002</strain>
    </source>
</reference>
<accession>A0AAD7AI64</accession>
<evidence type="ECO:0000313" key="2">
    <source>
        <dbReference type="EMBL" id="KAJ7359477.1"/>
    </source>
</evidence>
<dbReference type="Proteomes" id="UP001218218">
    <property type="component" value="Unassembled WGS sequence"/>
</dbReference>
<comment type="caution">
    <text evidence="2">The sequence shown here is derived from an EMBL/GenBank/DDBJ whole genome shotgun (WGS) entry which is preliminary data.</text>
</comment>
<evidence type="ECO:0000313" key="3">
    <source>
        <dbReference type="Proteomes" id="UP001218218"/>
    </source>
</evidence>
<proteinExistence type="predicted"/>
<feature type="compositionally biased region" description="Polar residues" evidence="1">
    <location>
        <begin position="104"/>
        <end position="113"/>
    </location>
</feature>
<keyword evidence="3" id="KW-1185">Reference proteome</keyword>
<protein>
    <submittedName>
        <fullName evidence="2">Uncharacterized protein</fullName>
    </submittedName>
</protein>